<proteinExistence type="predicted"/>
<name>A0ABQ8JVU5_DERPT</name>
<evidence type="ECO:0000313" key="2">
    <source>
        <dbReference type="EMBL" id="KAH9426431.1"/>
    </source>
</evidence>
<feature type="transmembrane region" description="Helical" evidence="1">
    <location>
        <begin position="20"/>
        <end position="38"/>
    </location>
</feature>
<organism evidence="2 3">
    <name type="scientific">Dermatophagoides pteronyssinus</name>
    <name type="common">European house dust mite</name>
    <dbReference type="NCBI Taxonomy" id="6956"/>
    <lineage>
        <taxon>Eukaryota</taxon>
        <taxon>Metazoa</taxon>
        <taxon>Ecdysozoa</taxon>
        <taxon>Arthropoda</taxon>
        <taxon>Chelicerata</taxon>
        <taxon>Arachnida</taxon>
        <taxon>Acari</taxon>
        <taxon>Acariformes</taxon>
        <taxon>Sarcoptiformes</taxon>
        <taxon>Astigmata</taxon>
        <taxon>Psoroptidia</taxon>
        <taxon>Analgoidea</taxon>
        <taxon>Pyroglyphidae</taxon>
        <taxon>Dermatophagoidinae</taxon>
        <taxon>Dermatophagoides</taxon>
    </lineage>
</organism>
<protein>
    <submittedName>
        <fullName evidence="2">Uncharacterized protein</fullName>
    </submittedName>
</protein>
<keyword evidence="1" id="KW-0472">Membrane</keyword>
<reference evidence="2 3" key="1">
    <citation type="journal article" date="2018" name="J. Allergy Clin. Immunol.">
        <title>High-quality assembly of Dermatophagoides pteronyssinus genome and transcriptome reveals a wide range of novel allergens.</title>
        <authorList>
            <person name="Liu X.Y."/>
            <person name="Yang K.Y."/>
            <person name="Wang M.Q."/>
            <person name="Kwok J.S."/>
            <person name="Zeng X."/>
            <person name="Yang Z."/>
            <person name="Xiao X.J."/>
            <person name="Lau C.P."/>
            <person name="Li Y."/>
            <person name="Huang Z.M."/>
            <person name="Ba J.G."/>
            <person name="Yim A.K."/>
            <person name="Ouyang C.Y."/>
            <person name="Ngai S.M."/>
            <person name="Chan T.F."/>
            <person name="Leung E.L."/>
            <person name="Liu L."/>
            <person name="Liu Z.G."/>
            <person name="Tsui S.K."/>
        </authorList>
    </citation>
    <scope>NUCLEOTIDE SEQUENCE [LARGE SCALE GENOMIC DNA]</scope>
    <source>
        <strain evidence="2">Derp</strain>
    </source>
</reference>
<sequence>MKIPDFRLKLKTKTIRIQQLLSRFFFLLFLPLGHFNIYQNRGYLINETTTTTTNLLTYKKEMTIKSEKKRW</sequence>
<dbReference type="EMBL" id="NJHN03000010">
    <property type="protein sequence ID" value="KAH9426431.1"/>
    <property type="molecule type" value="Genomic_DNA"/>
</dbReference>
<evidence type="ECO:0000313" key="3">
    <source>
        <dbReference type="Proteomes" id="UP000887458"/>
    </source>
</evidence>
<dbReference type="Proteomes" id="UP000887458">
    <property type="component" value="Unassembled WGS sequence"/>
</dbReference>
<keyword evidence="1" id="KW-1133">Transmembrane helix</keyword>
<gene>
    <name evidence="2" type="ORF">DERP_011000</name>
</gene>
<evidence type="ECO:0000256" key="1">
    <source>
        <dbReference type="SAM" id="Phobius"/>
    </source>
</evidence>
<keyword evidence="3" id="KW-1185">Reference proteome</keyword>
<reference evidence="2 3" key="2">
    <citation type="journal article" date="2022" name="Mol. Biol. Evol.">
        <title>Comparative Genomics Reveals Insights into the Divergent Evolution of Astigmatic Mites and Household Pest Adaptations.</title>
        <authorList>
            <person name="Xiong Q."/>
            <person name="Wan A.T."/>
            <person name="Liu X."/>
            <person name="Fung C.S."/>
            <person name="Xiao X."/>
            <person name="Malainual N."/>
            <person name="Hou J."/>
            <person name="Wang L."/>
            <person name="Wang M."/>
            <person name="Yang K.Y."/>
            <person name="Cui Y."/>
            <person name="Leung E.L."/>
            <person name="Nong W."/>
            <person name="Shin S.K."/>
            <person name="Au S.W."/>
            <person name="Jeong K.Y."/>
            <person name="Chew F.T."/>
            <person name="Hui J.H."/>
            <person name="Leung T.F."/>
            <person name="Tungtrongchitr A."/>
            <person name="Zhong N."/>
            <person name="Liu Z."/>
            <person name="Tsui S.K."/>
        </authorList>
    </citation>
    <scope>NUCLEOTIDE SEQUENCE [LARGE SCALE GENOMIC DNA]</scope>
    <source>
        <strain evidence="2">Derp</strain>
    </source>
</reference>
<comment type="caution">
    <text evidence="2">The sequence shown here is derived from an EMBL/GenBank/DDBJ whole genome shotgun (WGS) entry which is preliminary data.</text>
</comment>
<keyword evidence="1" id="KW-0812">Transmembrane</keyword>
<accession>A0ABQ8JVU5</accession>